<dbReference type="GO" id="GO:0030246">
    <property type="term" value="F:carbohydrate binding"/>
    <property type="evidence" value="ECO:0007669"/>
    <property type="project" value="InterPro"/>
</dbReference>
<proteinExistence type="predicted"/>
<dbReference type="InterPro" id="IPR013784">
    <property type="entry name" value="Carb-bd-like_fold"/>
</dbReference>
<dbReference type="SUPFAM" id="SSF49452">
    <property type="entry name" value="Starch-binding domain-like"/>
    <property type="match status" value="1"/>
</dbReference>
<evidence type="ECO:0000313" key="1">
    <source>
        <dbReference type="EMBL" id="GAI95979.1"/>
    </source>
</evidence>
<organism evidence="1">
    <name type="scientific">marine sediment metagenome</name>
    <dbReference type="NCBI Taxonomy" id="412755"/>
    <lineage>
        <taxon>unclassified sequences</taxon>
        <taxon>metagenomes</taxon>
        <taxon>ecological metagenomes</taxon>
    </lineage>
</organism>
<name>X1UUG8_9ZZZZ</name>
<sequence length="101" mass="10757">MSTRYAPVSLAMVCLLCVAWPVKGEEVTITGTVTCPDGAPAAQAEVMTGYGPVRGEMAWPWAKATTDAAGAFTLTFEPERAKKSYALVATKEGFALAWERV</sequence>
<accession>X1UUG8</accession>
<comment type="caution">
    <text evidence="1">The sequence shown here is derived from an EMBL/GenBank/DDBJ whole genome shotgun (WGS) entry which is preliminary data.</text>
</comment>
<gene>
    <name evidence="1" type="ORF">S12H4_31192</name>
</gene>
<feature type="non-terminal residue" evidence="1">
    <location>
        <position position="101"/>
    </location>
</feature>
<dbReference type="AlphaFoldDB" id="X1UUG8"/>
<dbReference type="EMBL" id="BARW01018185">
    <property type="protein sequence ID" value="GAI95979.1"/>
    <property type="molecule type" value="Genomic_DNA"/>
</dbReference>
<reference evidence="1" key="1">
    <citation type="journal article" date="2014" name="Front. Microbiol.">
        <title>High frequency of phylogenetically diverse reductive dehalogenase-homologous genes in deep subseafloor sedimentary metagenomes.</title>
        <authorList>
            <person name="Kawai M."/>
            <person name="Futagami T."/>
            <person name="Toyoda A."/>
            <person name="Takaki Y."/>
            <person name="Nishi S."/>
            <person name="Hori S."/>
            <person name="Arai W."/>
            <person name="Tsubouchi T."/>
            <person name="Morono Y."/>
            <person name="Uchiyama I."/>
            <person name="Ito T."/>
            <person name="Fujiyama A."/>
            <person name="Inagaki F."/>
            <person name="Takami H."/>
        </authorList>
    </citation>
    <scope>NUCLEOTIDE SEQUENCE</scope>
    <source>
        <strain evidence="1">Expedition CK06-06</strain>
    </source>
</reference>
<protein>
    <recommendedName>
        <fullName evidence="2">Carboxypeptidase regulatory-like domain-containing protein</fullName>
    </recommendedName>
</protein>
<evidence type="ECO:0008006" key="2">
    <source>
        <dbReference type="Google" id="ProtNLM"/>
    </source>
</evidence>
<dbReference type="Gene3D" id="2.60.40.1120">
    <property type="entry name" value="Carboxypeptidase-like, regulatory domain"/>
    <property type="match status" value="1"/>
</dbReference>